<dbReference type="InterPro" id="IPR013783">
    <property type="entry name" value="Ig-like_fold"/>
</dbReference>
<proteinExistence type="predicted"/>
<dbReference type="RefSeq" id="WP_309727543.1">
    <property type="nucleotide sequence ID" value="NZ_JAVDQA010000002.1"/>
</dbReference>
<evidence type="ECO:0000313" key="1">
    <source>
        <dbReference type="EMBL" id="MDR6300647.1"/>
    </source>
</evidence>
<dbReference type="EMBL" id="JAVDQA010000002">
    <property type="protein sequence ID" value="MDR6300647.1"/>
    <property type="molecule type" value="Genomic_DNA"/>
</dbReference>
<name>A0ABU1K842_9FLAO</name>
<reference evidence="1 2" key="1">
    <citation type="submission" date="2023-07" db="EMBL/GenBank/DDBJ databases">
        <title>Genomic Encyclopedia of Type Strains, Phase IV (KMG-IV): sequencing the most valuable type-strain genomes for metagenomic binning, comparative biology and taxonomic classification.</title>
        <authorList>
            <person name="Goeker M."/>
        </authorList>
    </citation>
    <scope>NUCLEOTIDE SEQUENCE [LARGE SCALE GENOMIC DNA]</scope>
    <source>
        <strain evidence="1 2">DSM 102814</strain>
    </source>
</reference>
<dbReference type="SUPFAM" id="SSF49373">
    <property type="entry name" value="Invasin/intimin cell-adhesion fragments"/>
    <property type="match status" value="1"/>
</dbReference>
<organism evidence="1 2">
    <name type="scientific">Mesonia maritima</name>
    <dbReference type="NCBI Taxonomy" id="1793873"/>
    <lineage>
        <taxon>Bacteria</taxon>
        <taxon>Pseudomonadati</taxon>
        <taxon>Bacteroidota</taxon>
        <taxon>Flavobacteriia</taxon>
        <taxon>Flavobacteriales</taxon>
        <taxon>Flavobacteriaceae</taxon>
        <taxon>Mesonia</taxon>
    </lineage>
</organism>
<dbReference type="Gene3D" id="2.60.40.10">
    <property type="entry name" value="Immunoglobulins"/>
    <property type="match status" value="1"/>
</dbReference>
<accession>A0ABU1K842</accession>
<evidence type="ECO:0000313" key="2">
    <source>
        <dbReference type="Proteomes" id="UP001257659"/>
    </source>
</evidence>
<comment type="caution">
    <text evidence="1">The sequence shown here is derived from an EMBL/GenBank/DDBJ whole genome shotgun (WGS) entry which is preliminary data.</text>
</comment>
<sequence>MNSSEIIPSLEQSLITTDRDCIQLGSEEVATILVNLKSEEGEIIEEGGADVLIYAEGIEISETEDNKDGSYRAFISGAREINEARVGFRLDGKPSTKLITIRVQERCPEPFIDFERTQLIAEPPEILNDGKDYSTLLLQLYDREGRLLDDKTPVSLMANSGILSSTVFDAEQRLFTAFFRSRRVGEVGVYVSVRNVRYPVTIGEVRVVDPEPPEEEFSIIPYESHTMLQSSSLYLQAAGSPGIDSTKGIHLRWMLRGALGELHLPKGNLAEPNQTFNRSEDYVKIYRAKYSKVSFTLNLNRERPAVIDHANRLWIYRKEETREIYLYFRNAAKYDSLISNMSADINHSNFIALYHPELLEFECKDDLFFKASLGSSESSQTSNSTIQLETLSVPENNLNSNKILSWRKTYQSSEINNISPVCENGKSIRFKCFDCDIDFIEFEFYHDFLQRTNNNSNDGWRLLGDFSLSLDTPEVIERLEPTSGSVNGSWHQYDEAATVNINNYKNKWDGPVTSEDRNIQQLVEKFIYLSNNSSNPTGSENVAIDATESLDISLLNLLVLASHDFHIARMLGLGKLDIEQTVFSDSYVYIAEYYTEGDLQDGQGEREAHHLFMSLPTSLEDQRLPIPLDIKEIKPGVYYGYDGETFSLTDDDGYSYDGKTRYISIFSEEETNTLYNPPFYISYNEFFAHSFTYPVYTGLRHRLNSESQWRKPELSNDEEYQYLKSNGSIGENETIPLLPPENGKPLYVHNQTESGVYHYNPYGINWFSRAKPSERVVSITTNIQPKNNLLPPSNLKPVLVQPEEPLLFTSAEDQELLNTITLSDKTLVRLSFNFNTKQDLISYTVDDDSITNADYEQDPELVFSDSDEVFADKVQVFFRENLPLKISGKATGVQNHPSDPFLALINTGPYDIGSSGGPLEQIVPSLDNGDETRFVGGVINIGNQNYIIQQVNNSGNWPQFSVYKKLIGDQLTAIVPSDDIDPANLEMPVLSSDGLFMATENMQDEMNWASANPMNFEIQIGNNWNVHREILELTNEAGDTRRILEKSRGIWSEENQGHSLVEKFFEEEAILDSNGEPQYDTNNNLVTQTVHKGLYKITFHGVNLAHHPQFNTNVNQPKVDWYKGIVRLFTEEALQGSTPTLKRKVLDVITIENIGTTNDLVVYAQDTTFNDDSDYDEVATGNNLTANFYPGYKAHLYSDQAVSLNETNTLPDEEDSKYTIFGLRVTESNYNYESNIGAPGLMLAQKIVLPQQPEPPEGSLYATRPDYFGRATYTFTTKYNHQPHGVLFYRTSEESLLHALYSRETIAEIRTALENLGGNDEDYLTNRWQNFFDFNTLITDGDYSVYPPAGVSDDGYKFPNPDKAALFDWANHVLSELGQPLISANPGTLTVGDPVLIEFVKGAIFNAFVPLTEVPILYQYIPNSSYQPIDKKQVIKDRNGNAISPTNPDFEMAPMMKVIGTNPHETQFTDFKLDGTSNNIYFYGAREMGSQMKLGPFSTFLGPIKLVNSKAPNSPEIKSVKPILENEITGVSSAIEIKINSYPKVEKIKKINLYRGTDRSQSQSIRSMNLVNTVELEEGSESSWQIKDNFDDLDEVPYSTALYYRITVEREVEYADSTNNIITAFAPSKPSKLVASLVVENSLPSAPQLKYYSTTPIAQEIQDIVLYWDKTCYNGIYHLYKMNNQGNWVKIHHLQSNSETIFLNLIDTDLATDSLLIENADGESIYHHFKVIVENNTGMLSREENILTVHQIENWTDIADYNE</sequence>
<gene>
    <name evidence="1" type="ORF">GGR31_001278</name>
</gene>
<keyword evidence="2" id="KW-1185">Reference proteome</keyword>
<dbReference type="Proteomes" id="UP001257659">
    <property type="component" value="Unassembled WGS sequence"/>
</dbReference>
<protein>
    <submittedName>
        <fullName evidence="1">Uncharacterized protein</fullName>
    </submittedName>
</protein>
<dbReference type="InterPro" id="IPR008964">
    <property type="entry name" value="Invasin/intimin_cell_adhesion"/>
</dbReference>